<feature type="region of interest" description="Disordered" evidence="1">
    <location>
        <begin position="231"/>
        <end position="254"/>
    </location>
</feature>
<gene>
    <name evidence="3" type="ORF">LTR16_006876</name>
</gene>
<protein>
    <recommendedName>
        <fullName evidence="2">DNA replication checkpoint mediator MRC1 domain-containing protein</fullName>
    </recommendedName>
</protein>
<feature type="non-terminal residue" evidence="3">
    <location>
        <position position="1"/>
    </location>
</feature>
<comment type="caution">
    <text evidence="3">The sequence shown here is derived from an EMBL/GenBank/DDBJ whole genome shotgun (WGS) entry which is preliminary data.</text>
</comment>
<dbReference type="EMBL" id="JAVRRA010009573">
    <property type="protein sequence ID" value="KAK5247020.1"/>
    <property type="molecule type" value="Genomic_DNA"/>
</dbReference>
<dbReference type="InterPro" id="IPR018564">
    <property type="entry name" value="Repl_chkpnt_MRC1_dom"/>
</dbReference>
<keyword evidence="4" id="KW-1185">Reference proteome</keyword>
<evidence type="ECO:0000256" key="1">
    <source>
        <dbReference type="SAM" id="MobiDB-lite"/>
    </source>
</evidence>
<organism evidence="3 4">
    <name type="scientific">Cryomyces antarcticus</name>
    <dbReference type="NCBI Taxonomy" id="329879"/>
    <lineage>
        <taxon>Eukaryota</taxon>
        <taxon>Fungi</taxon>
        <taxon>Dikarya</taxon>
        <taxon>Ascomycota</taxon>
        <taxon>Pezizomycotina</taxon>
        <taxon>Dothideomycetes</taxon>
        <taxon>Dothideomycetes incertae sedis</taxon>
        <taxon>Cryomyces</taxon>
    </lineage>
</organism>
<proteinExistence type="predicted"/>
<evidence type="ECO:0000313" key="3">
    <source>
        <dbReference type="EMBL" id="KAK5247020.1"/>
    </source>
</evidence>
<feature type="compositionally biased region" description="Acidic residues" evidence="1">
    <location>
        <begin position="145"/>
        <end position="155"/>
    </location>
</feature>
<evidence type="ECO:0000259" key="2">
    <source>
        <dbReference type="Pfam" id="PF09444"/>
    </source>
</evidence>
<feature type="compositionally biased region" description="Acidic residues" evidence="1">
    <location>
        <begin position="43"/>
        <end position="52"/>
    </location>
</feature>
<accession>A0ABR0LVJ2</accession>
<feature type="region of interest" description="Disordered" evidence="1">
    <location>
        <begin position="136"/>
        <end position="170"/>
    </location>
</feature>
<dbReference type="Proteomes" id="UP001357485">
    <property type="component" value="Unassembled WGS sequence"/>
</dbReference>
<evidence type="ECO:0000313" key="4">
    <source>
        <dbReference type="Proteomes" id="UP001357485"/>
    </source>
</evidence>
<feature type="domain" description="DNA replication checkpoint mediator MRC1" evidence="2">
    <location>
        <begin position="2"/>
        <end position="37"/>
    </location>
</feature>
<dbReference type="Pfam" id="PF09444">
    <property type="entry name" value="MRC1"/>
    <property type="match status" value="1"/>
</dbReference>
<feature type="region of interest" description="Disordered" evidence="1">
    <location>
        <begin position="43"/>
        <end position="81"/>
    </location>
</feature>
<feature type="compositionally biased region" description="Basic and acidic residues" evidence="1">
    <location>
        <begin position="156"/>
        <end position="170"/>
    </location>
</feature>
<reference evidence="3 4" key="1">
    <citation type="submission" date="2023-08" db="EMBL/GenBank/DDBJ databases">
        <title>Black Yeasts Isolated from many extreme environments.</title>
        <authorList>
            <person name="Coleine C."/>
            <person name="Stajich J.E."/>
            <person name="Selbmann L."/>
        </authorList>
    </citation>
    <scope>NUCLEOTIDE SEQUENCE [LARGE SCALE GENOMIC DNA]</scope>
    <source>
        <strain evidence="3 4">CCFEE 536</strain>
    </source>
</reference>
<sequence length="300" mass="33216">ERRRKKQREFARMRKALLEDEKVGKIAADPKKAAFLRAIEDRELDEDLDLPNEPDGVASQPIVRSQEGSEGENEVLVPGSIQESVRVKRPLDANPTAANRLPAKFRRTNHGNRRPATLDEIRESVSFLIEQPGVVPESQLSGYESDGDDEVVDENEGQRRDEDGTATHREPFQSRRPIVIDRLSLKRLATTSTILGTGVLAFHAPSTTNAPGFKIPSLLRRATINLTNVTTTSERSTTSKEEVAVRRGGSKKSSINYAAREAERRAVIDAAEMKKAEDTKRVARLRRSALGALGRGGSFE</sequence>
<name>A0ABR0LVJ2_9PEZI</name>